<sequence length="180" mass="19715">MYSASPAFLSVAAQYDFKRRLHFSAEPRHEESKETDHVAASDCCDEAELVSHGDTGGGGGGGGGGRGEDGVMYRMPMDVARAADLRSMREGMEEEERRTTIALEQLADDEWFTPFLFPWERPILSSKHHGQPIGPFTKAYWAIFGLVVAAGSAKSIIRGDQERFAANGSPTLIQKSSDFK</sequence>
<evidence type="ECO:0000313" key="3">
    <source>
        <dbReference type="Proteomes" id="UP000265515"/>
    </source>
</evidence>
<organism evidence="2 3">
    <name type="scientific">Chara braunii</name>
    <name type="common">Braun's stonewort</name>
    <dbReference type="NCBI Taxonomy" id="69332"/>
    <lineage>
        <taxon>Eukaryota</taxon>
        <taxon>Viridiplantae</taxon>
        <taxon>Streptophyta</taxon>
        <taxon>Charophyceae</taxon>
        <taxon>Charales</taxon>
        <taxon>Characeae</taxon>
        <taxon>Chara</taxon>
    </lineage>
</organism>
<dbReference type="EMBL" id="BFEA01000108">
    <property type="protein sequence ID" value="GBG68963.1"/>
    <property type="molecule type" value="Genomic_DNA"/>
</dbReference>
<gene>
    <name evidence="2" type="ORF">CBR_g3662</name>
</gene>
<feature type="region of interest" description="Disordered" evidence="1">
    <location>
        <begin position="50"/>
        <end position="69"/>
    </location>
</feature>
<keyword evidence="3" id="KW-1185">Reference proteome</keyword>
<evidence type="ECO:0000256" key="1">
    <source>
        <dbReference type="SAM" id="MobiDB-lite"/>
    </source>
</evidence>
<name>A0A388KG61_CHABU</name>
<dbReference type="AlphaFoldDB" id="A0A388KG61"/>
<reference evidence="2 3" key="1">
    <citation type="journal article" date="2018" name="Cell">
        <title>The Chara Genome: Secondary Complexity and Implications for Plant Terrestrialization.</title>
        <authorList>
            <person name="Nishiyama T."/>
            <person name="Sakayama H."/>
            <person name="Vries J.D."/>
            <person name="Buschmann H."/>
            <person name="Saint-Marcoux D."/>
            <person name="Ullrich K.K."/>
            <person name="Haas F.B."/>
            <person name="Vanderstraeten L."/>
            <person name="Becker D."/>
            <person name="Lang D."/>
            <person name="Vosolsobe S."/>
            <person name="Rombauts S."/>
            <person name="Wilhelmsson P.K.I."/>
            <person name="Janitza P."/>
            <person name="Kern R."/>
            <person name="Heyl A."/>
            <person name="Rumpler F."/>
            <person name="Villalobos L.I.A.C."/>
            <person name="Clay J.M."/>
            <person name="Skokan R."/>
            <person name="Toyoda A."/>
            <person name="Suzuki Y."/>
            <person name="Kagoshima H."/>
            <person name="Schijlen E."/>
            <person name="Tajeshwar N."/>
            <person name="Catarino B."/>
            <person name="Hetherington A.J."/>
            <person name="Saltykova A."/>
            <person name="Bonnot C."/>
            <person name="Breuninger H."/>
            <person name="Symeonidi A."/>
            <person name="Radhakrishnan G.V."/>
            <person name="Van Nieuwerburgh F."/>
            <person name="Deforce D."/>
            <person name="Chang C."/>
            <person name="Karol K.G."/>
            <person name="Hedrich R."/>
            <person name="Ulvskov P."/>
            <person name="Glockner G."/>
            <person name="Delwiche C.F."/>
            <person name="Petrasek J."/>
            <person name="Van de Peer Y."/>
            <person name="Friml J."/>
            <person name="Beilby M."/>
            <person name="Dolan L."/>
            <person name="Kohara Y."/>
            <person name="Sugano S."/>
            <person name="Fujiyama A."/>
            <person name="Delaux P.-M."/>
            <person name="Quint M."/>
            <person name="TheiBen G."/>
            <person name="Hagemann M."/>
            <person name="Harholt J."/>
            <person name="Dunand C."/>
            <person name="Zachgo S."/>
            <person name="Langdale J."/>
            <person name="Maumus F."/>
            <person name="Straeten D.V.D."/>
            <person name="Gould S.B."/>
            <person name="Rensing S.A."/>
        </authorList>
    </citation>
    <scope>NUCLEOTIDE SEQUENCE [LARGE SCALE GENOMIC DNA]</scope>
    <source>
        <strain evidence="2 3">S276</strain>
    </source>
</reference>
<protein>
    <submittedName>
        <fullName evidence="2">Uncharacterized protein</fullName>
    </submittedName>
</protein>
<dbReference type="Proteomes" id="UP000265515">
    <property type="component" value="Unassembled WGS sequence"/>
</dbReference>
<proteinExistence type="predicted"/>
<feature type="compositionally biased region" description="Gly residues" evidence="1">
    <location>
        <begin position="54"/>
        <end position="65"/>
    </location>
</feature>
<dbReference type="Gramene" id="GBG68963">
    <property type="protein sequence ID" value="GBG68963"/>
    <property type="gene ID" value="CBR_g3662"/>
</dbReference>
<accession>A0A388KG61</accession>
<evidence type="ECO:0000313" key="2">
    <source>
        <dbReference type="EMBL" id="GBG68963.1"/>
    </source>
</evidence>
<comment type="caution">
    <text evidence="2">The sequence shown here is derived from an EMBL/GenBank/DDBJ whole genome shotgun (WGS) entry which is preliminary data.</text>
</comment>